<evidence type="ECO:0000256" key="4">
    <source>
        <dbReference type="RuleBase" id="RU361117"/>
    </source>
</evidence>
<dbReference type="EC" id="3.1.3.12" evidence="4"/>
<dbReference type="AlphaFoldDB" id="A0A7V8K6K6"/>
<comment type="pathway">
    <text evidence="1 4">Glycan biosynthesis; trehalose biosynthesis.</text>
</comment>
<dbReference type="Proteomes" id="UP000462066">
    <property type="component" value="Unassembled WGS sequence"/>
</dbReference>
<dbReference type="GO" id="GO:0000287">
    <property type="term" value="F:magnesium ion binding"/>
    <property type="evidence" value="ECO:0007669"/>
    <property type="project" value="UniProtKB-ARBA"/>
</dbReference>
<gene>
    <name evidence="5" type="primary">otsB</name>
    <name evidence="5" type="ORF">B1992_09940</name>
</gene>
<evidence type="ECO:0000313" key="5">
    <source>
        <dbReference type="EMBL" id="KAF1686015.1"/>
    </source>
</evidence>
<dbReference type="EMBL" id="MWIP01000009">
    <property type="protein sequence ID" value="KAF1686015.1"/>
    <property type="molecule type" value="Genomic_DNA"/>
</dbReference>
<dbReference type="Pfam" id="PF02358">
    <property type="entry name" value="Trehalose_PPase"/>
    <property type="match status" value="1"/>
</dbReference>
<keyword evidence="3 4" id="KW-0378">Hydrolase</keyword>
<dbReference type="PANTHER" id="PTHR43768:SF3">
    <property type="entry name" value="TREHALOSE 6-PHOSPHATE PHOSPHATASE"/>
    <property type="match status" value="1"/>
</dbReference>
<keyword evidence="4" id="KW-0460">Magnesium</keyword>
<comment type="cofactor">
    <cofactor evidence="4">
        <name>Mg(2+)</name>
        <dbReference type="ChEBI" id="CHEBI:18420"/>
    </cofactor>
</comment>
<reference evidence="5 6" key="1">
    <citation type="submission" date="2017-10" db="EMBL/GenBank/DDBJ databases">
        <title>Whole genome sequencing of Pseudoxanthomonas broegbernensis DSM 12573(T).</title>
        <authorList>
            <person name="Kumar S."/>
            <person name="Bansal K."/>
            <person name="Kaur A."/>
            <person name="Patil P."/>
            <person name="Sharma S."/>
            <person name="Patil P.B."/>
        </authorList>
    </citation>
    <scope>NUCLEOTIDE SEQUENCE [LARGE SCALE GENOMIC DNA]</scope>
    <source>
        <strain evidence="5 6">DSM 12573</strain>
    </source>
</reference>
<evidence type="ECO:0000256" key="3">
    <source>
        <dbReference type="ARBA" id="ARBA00022801"/>
    </source>
</evidence>
<dbReference type="InterPro" id="IPR036412">
    <property type="entry name" value="HAD-like_sf"/>
</dbReference>
<name>A0A7V8K6K6_9GAMM</name>
<dbReference type="Gene3D" id="3.30.70.1020">
    <property type="entry name" value="Trehalose-6-phosphate phosphatase related protein, domain 2"/>
    <property type="match status" value="1"/>
</dbReference>
<keyword evidence="4" id="KW-0479">Metal-binding</keyword>
<comment type="similarity">
    <text evidence="2 4">Belongs to the trehalose phosphatase family.</text>
</comment>
<dbReference type="InterPro" id="IPR044651">
    <property type="entry name" value="OTSB-like"/>
</dbReference>
<dbReference type="GO" id="GO:0004805">
    <property type="term" value="F:trehalose-phosphatase activity"/>
    <property type="evidence" value="ECO:0007669"/>
    <property type="project" value="UniProtKB-EC"/>
</dbReference>
<sequence length="260" mass="27306">MADAIPHRPSPPPLDDACALFLDVDGTLIDFAPDPASVRLLPQVREAIGRISDRLGGAVALVSGRPLLQLDALFAPLRLPAAGLHGHQLRAGAQAEAGAPALDAASRLLHELHRQAAQLAAAHPGVLVEDKGVSLALHWRTAPQAAERVTGFARERIASLPGYRLQPGDHVIEFVPEGADKGRALERMMARAPFAGRVPVFVGDDLTDEFGFAAAHRAGGWSVLVGERAGSIATHALPGTGAVHAWLAANAVREEEATTR</sequence>
<accession>A0A7V8K6K6</accession>
<comment type="catalytic activity">
    <reaction evidence="4">
        <text>alpha,alpha-trehalose 6-phosphate + H2O = alpha,alpha-trehalose + phosphate</text>
        <dbReference type="Rhea" id="RHEA:23420"/>
        <dbReference type="ChEBI" id="CHEBI:15377"/>
        <dbReference type="ChEBI" id="CHEBI:16551"/>
        <dbReference type="ChEBI" id="CHEBI:43474"/>
        <dbReference type="ChEBI" id="CHEBI:58429"/>
        <dbReference type="EC" id="3.1.3.12"/>
    </reaction>
</comment>
<keyword evidence="6" id="KW-1185">Reference proteome</keyword>
<dbReference type="InterPro" id="IPR006379">
    <property type="entry name" value="HAD-SF_hydro_IIB"/>
</dbReference>
<dbReference type="UniPathway" id="UPA00299"/>
<dbReference type="GO" id="GO:0005992">
    <property type="term" value="P:trehalose biosynthetic process"/>
    <property type="evidence" value="ECO:0007669"/>
    <property type="project" value="UniProtKB-UniPathway"/>
</dbReference>
<dbReference type="CDD" id="cd01627">
    <property type="entry name" value="HAD_TPP"/>
    <property type="match status" value="1"/>
</dbReference>
<evidence type="ECO:0000313" key="6">
    <source>
        <dbReference type="Proteomes" id="UP000462066"/>
    </source>
</evidence>
<dbReference type="InterPro" id="IPR023214">
    <property type="entry name" value="HAD_sf"/>
</dbReference>
<dbReference type="Gene3D" id="3.40.50.1000">
    <property type="entry name" value="HAD superfamily/HAD-like"/>
    <property type="match status" value="1"/>
</dbReference>
<evidence type="ECO:0000256" key="2">
    <source>
        <dbReference type="ARBA" id="ARBA00008770"/>
    </source>
</evidence>
<comment type="caution">
    <text evidence="5">The sequence shown here is derived from an EMBL/GenBank/DDBJ whole genome shotgun (WGS) entry which is preliminary data.</text>
</comment>
<comment type="function">
    <text evidence="4">Removes the phosphate from trehalose 6-phosphate to produce free trehalose.</text>
</comment>
<dbReference type="SUPFAM" id="SSF56784">
    <property type="entry name" value="HAD-like"/>
    <property type="match status" value="1"/>
</dbReference>
<organism evidence="5 6">
    <name type="scientific">Pseudoxanthomonas broegbernensis</name>
    <dbReference type="NCBI Taxonomy" id="83619"/>
    <lineage>
        <taxon>Bacteria</taxon>
        <taxon>Pseudomonadati</taxon>
        <taxon>Pseudomonadota</taxon>
        <taxon>Gammaproteobacteria</taxon>
        <taxon>Lysobacterales</taxon>
        <taxon>Lysobacteraceae</taxon>
        <taxon>Pseudoxanthomonas</taxon>
    </lineage>
</organism>
<protein>
    <recommendedName>
        <fullName evidence="4">Trehalose 6-phosphate phosphatase</fullName>
        <ecNumber evidence="4">3.1.3.12</ecNumber>
    </recommendedName>
</protein>
<proteinExistence type="inferred from homology"/>
<dbReference type="InterPro" id="IPR003337">
    <property type="entry name" value="Trehalose_PPase"/>
</dbReference>
<dbReference type="RefSeq" id="WP_162311337.1">
    <property type="nucleotide sequence ID" value="NZ_JACHGU010000001.1"/>
</dbReference>
<dbReference type="NCBIfam" id="TIGR01484">
    <property type="entry name" value="HAD-SF-IIB"/>
    <property type="match status" value="1"/>
</dbReference>
<dbReference type="PANTHER" id="PTHR43768">
    <property type="entry name" value="TREHALOSE 6-PHOSPHATE PHOSPHATASE"/>
    <property type="match status" value="1"/>
</dbReference>
<dbReference type="NCBIfam" id="TIGR00685">
    <property type="entry name" value="T6PP"/>
    <property type="match status" value="1"/>
</dbReference>
<evidence type="ECO:0000256" key="1">
    <source>
        <dbReference type="ARBA" id="ARBA00005199"/>
    </source>
</evidence>